<dbReference type="Proteomes" id="UP000595460">
    <property type="component" value="Chromosome"/>
</dbReference>
<dbReference type="Pfam" id="PF13377">
    <property type="entry name" value="Peripla_BP_3"/>
    <property type="match status" value="1"/>
</dbReference>
<dbReference type="InterPro" id="IPR000843">
    <property type="entry name" value="HTH_LacI"/>
</dbReference>
<evidence type="ECO:0000313" key="7">
    <source>
        <dbReference type="Proteomes" id="UP000595460"/>
    </source>
</evidence>
<keyword evidence="7" id="KW-1185">Reference proteome</keyword>
<keyword evidence="3 6" id="KW-0238">DNA-binding</keyword>
<dbReference type="InterPro" id="IPR046335">
    <property type="entry name" value="LacI/GalR-like_sensor"/>
</dbReference>
<dbReference type="SUPFAM" id="SSF53822">
    <property type="entry name" value="Periplasmic binding protein-like I"/>
    <property type="match status" value="1"/>
</dbReference>
<keyword evidence="1" id="KW-0678">Repressor</keyword>
<name>A0ABX7BWT7_9HYPH</name>
<dbReference type="PROSITE" id="PS50932">
    <property type="entry name" value="HTH_LACI_2"/>
    <property type="match status" value="1"/>
</dbReference>
<gene>
    <name evidence="6" type="ORF">JI749_14345</name>
</gene>
<dbReference type="Gene3D" id="3.40.50.2300">
    <property type="match status" value="2"/>
</dbReference>
<dbReference type="PANTHER" id="PTHR30146:SF148">
    <property type="entry name" value="HTH-TYPE TRANSCRIPTIONAL REPRESSOR PURR-RELATED"/>
    <property type="match status" value="1"/>
</dbReference>
<evidence type="ECO:0000256" key="3">
    <source>
        <dbReference type="ARBA" id="ARBA00023125"/>
    </source>
</evidence>
<reference evidence="6 7" key="1">
    <citation type="submission" date="2021-01" db="EMBL/GenBank/DDBJ databases">
        <title>Genome seq and assembly of Devosia sp. G19.</title>
        <authorList>
            <person name="Chhetri G."/>
        </authorList>
    </citation>
    <scope>NUCLEOTIDE SEQUENCE [LARGE SCALE GENOMIC DNA]</scope>
    <source>
        <strain evidence="6 7">G19</strain>
    </source>
</reference>
<accession>A0ABX7BWT7</accession>
<dbReference type="CDD" id="cd06288">
    <property type="entry name" value="PBP1_sucrose_transcription_regulator"/>
    <property type="match status" value="1"/>
</dbReference>
<dbReference type="CDD" id="cd01392">
    <property type="entry name" value="HTH_LacI"/>
    <property type="match status" value="1"/>
</dbReference>
<evidence type="ECO:0000256" key="4">
    <source>
        <dbReference type="ARBA" id="ARBA00023163"/>
    </source>
</evidence>
<feature type="domain" description="HTH lacI-type" evidence="5">
    <location>
        <begin position="5"/>
        <end position="52"/>
    </location>
</feature>
<dbReference type="Pfam" id="PF00356">
    <property type="entry name" value="LacI"/>
    <property type="match status" value="1"/>
</dbReference>
<evidence type="ECO:0000259" key="5">
    <source>
        <dbReference type="PROSITE" id="PS50932"/>
    </source>
</evidence>
<sequence length="342" mass="37438">MEKRATMVDVAELAGVSQATVSLVLNGVPNARVSKATRRRVIEAAESLSYRRGKAHPVPEGRKRVIGLMLDEVSTTPFAAQFIEGARDEAALQEVTVAMFCTRSEPALEQAAIDLLVSQKAIGVIYASLMTRQVSVPDAFSELPLVLLNCYERKLRYPSVVPGDIVGGYTATQALLRAGHRRIAHMAGERFVEAAVDREKGFRQAMSEWNVPVDDDLVVQAGWTIRAGRESALKLMSHPHPPTAIFCFNDRMAMGCYEAAQRLGLAVPGDISIVGFDNEDLAANMDPPLSTMVLPHDEMARWAVAELLDGYNGADQDERQQKVKIECEFLERSSIGQVKAAD</sequence>
<evidence type="ECO:0000256" key="2">
    <source>
        <dbReference type="ARBA" id="ARBA00023015"/>
    </source>
</evidence>
<dbReference type="SUPFAM" id="SSF47413">
    <property type="entry name" value="lambda repressor-like DNA-binding domains"/>
    <property type="match status" value="1"/>
</dbReference>
<evidence type="ECO:0000313" key="6">
    <source>
        <dbReference type="EMBL" id="QQR35514.1"/>
    </source>
</evidence>
<dbReference type="EMBL" id="CP068047">
    <property type="protein sequence ID" value="QQR35514.1"/>
    <property type="molecule type" value="Genomic_DNA"/>
</dbReference>
<dbReference type="RefSeq" id="WP_201655273.1">
    <property type="nucleotide sequence ID" value="NZ_CP068047.1"/>
</dbReference>
<dbReference type="PANTHER" id="PTHR30146">
    <property type="entry name" value="LACI-RELATED TRANSCRIPTIONAL REPRESSOR"/>
    <property type="match status" value="1"/>
</dbReference>
<organism evidence="6 7">
    <name type="scientific">Devosia oryziradicis</name>
    <dbReference type="NCBI Taxonomy" id="2801335"/>
    <lineage>
        <taxon>Bacteria</taxon>
        <taxon>Pseudomonadati</taxon>
        <taxon>Pseudomonadota</taxon>
        <taxon>Alphaproteobacteria</taxon>
        <taxon>Hyphomicrobiales</taxon>
        <taxon>Devosiaceae</taxon>
        <taxon>Devosia</taxon>
    </lineage>
</organism>
<keyword evidence="4" id="KW-0804">Transcription</keyword>
<dbReference type="SMART" id="SM00354">
    <property type="entry name" value="HTH_LACI"/>
    <property type="match status" value="1"/>
</dbReference>
<dbReference type="InterPro" id="IPR010982">
    <property type="entry name" value="Lambda_DNA-bd_dom_sf"/>
</dbReference>
<protein>
    <submittedName>
        <fullName evidence="6">LacI family DNA-binding transcriptional regulator</fullName>
    </submittedName>
</protein>
<dbReference type="InterPro" id="IPR028082">
    <property type="entry name" value="Peripla_BP_I"/>
</dbReference>
<evidence type="ECO:0000256" key="1">
    <source>
        <dbReference type="ARBA" id="ARBA00022491"/>
    </source>
</evidence>
<dbReference type="PROSITE" id="PS00356">
    <property type="entry name" value="HTH_LACI_1"/>
    <property type="match status" value="1"/>
</dbReference>
<proteinExistence type="predicted"/>
<dbReference type="Gene3D" id="1.10.260.40">
    <property type="entry name" value="lambda repressor-like DNA-binding domains"/>
    <property type="match status" value="1"/>
</dbReference>
<keyword evidence="2" id="KW-0805">Transcription regulation</keyword>
<dbReference type="GO" id="GO:0003677">
    <property type="term" value="F:DNA binding"/>
    <property type="evidence" value="ECO:0007669"/>
    <property type="project" value="UniProtKB-KW"/>
</dbReference>